<keyword evidence="2" id="KW-0808">Transferase</keyword>
<evidence type="ECO:0000313" key="3">
    <source>
        <dbReference type="Proteomes" id="UP000468735"/>
    </source>
</evidence>
<organism evidence="2 3">
    <name type="scientific">Actinomadura rudentiformis</name>
    <dbReference type="NCBI Taxonomy" id="359158"/>
    <lineage>
        <taxon>Bacteria</taxon>
        <taxon>Bacillati</taxon>
        <taxon>Actinomycetota</taxon>
        <taxon>Actinomycetes</taxon>
        <taxon>Streptosporangiales</taxon>
        <taxon>Thermomonosporaceae</taxon>
        <taxon>Actinomadura</taxon>
    </lineage>
</organism>
<protein>
    <submittedName>
        <fullName evidence="2">Aminoglycoside phosphotransferase family protein</fullName>
    </submittedName>
</protein>
<keyword evidence="3" id="KW-1185">Reference proteome</keyword>
<comment type="caution">
    <text evidence="2">The sequence shown here is derived from an EMBL/GenBank/DDBJ whole genome shotgun (WGS) entry which is preliminary data.</text>
</comment>
<dbReference type="GO" id="GO:0016740">
    <property type="term" value="F:transferase activity"/>
    <property type="evidence" value="ECO:0007669"/>
    <property type="project" value="UniProtKB-KW"/>
</dbReference>
<accession>A0A6H9Y977</accession>
<dbReference type="AlphaFoldDB" id="A0A6H9Y977"/>
<feature type="domain" description="Aminoglycoside phosphotransferase" evidence="1">
    <location>
        <begin position="46"/>
        <end position="266"/>
    </location>
</feature>
<sequence>MPSHCGWPPRDRQPRLLRQDSLGDDWRAVAAIHYGVSGAHCEFRDHHSRHYFLRAAGQGCLVLSKVRKDSSRPPFELQFNVLFELRGRGVDSVRPPIRTRGGDCYVIDEDHFWFMRRFNHHEPVQFWACSALAGASARALAKIHLAMDEPGMCTPYFEPDLLAPYHRSARGFVRSLGELFDAFDDAGLEPSDRRLLAVSVEALMDEADLVLGRSDGLYGMTHHDYRPENLLVRNGRIVEIIDWDRAYDDHQLYDVAYGALQFGGRQGLWGSAMLSLAVQFVDDYLDARSRPDLRDDVLGWWLRFVVVKRLLLKSTHTAERINLLRRLSDEPALIG</sequence>
<dbReference type="Proteomes" id="UP000468735">
    <property type="component" value="Unassembled WGS sequence"/>
</dbReference>
<reference evidence="2 3" key="1">
    <citation type="submission" date="2019-09" db="EMBL/GenBank/DDBJ databases">
        <title>Actinomadura physcomitrii sp. nov., a novel actinomycete isolated from moss [Physcomitrium sphaericum (Ludw) Fuernr].</title>
        <authorList>
            <person name="Zhuang X."/>
            <person name="Liu C."/>
        </authorList>
    </citation>
    <scope>NUCLEOTIDE SEQUENCE [LARGE SCALE GENOMIC DNA]</scope>
    <source>
        <strain evidence="2 3">HMC1</strain>
    </source>
</reference>
<dbReference type="InterPro" id="IPR002575">
    <property type="entry name" value="Aminoglycoside_PTrfase"/>
</dbReference>
<evidence type="ECO:0000313" key="2">
    <source>
        <dbReference type="EMBL" id="KAB2340865.1"/>
    </source>
</evidence>
<dbReference type="Gene3D" id="3.90.1200.10">
    <property type="match status" value="1"/>
</dbReference>
<dbReference type="InterPro" id="IPR011009">
    <property type="entry name" value="Kinase-like_dom_sf"/>
</dbReference>
<evidence type="ECO:0000259" key="1">
    <source>
        <dbReference type="Pfam" id="PF01636"/>
    </source>
</evidence>
<dbReference type="SUPFAM" id="SSF56112">
    <property type="entry name" value="Protein kinase-like (PK-like)"/>
    <property type="match status" value="1"/>
</dbReference>
<dbReference type="EMBL" id="WBMT01000028">
    <property type="protein sequence ID" value="KAB2340865.1"/>
    <property type="molecule type" value="Genomic_DNA"/>
</dbReference>
<name>A0A6H9Y977_9ACTN</name>
<proteinExistence type="predicted"/>
<gene>
    <name evidence="2" type="ORF">F8566_43925</name>
</gene>
<dbReference type="Pfam" id="PF01636">
    <property type="entry name" value="APH"/>
    <property type="match status" value="1"/>
</dbReference>
<dbReference type="OrthoDB" id="3837852at2"/>